<accession>A0A5M8NZB5</accession>
<evidence type="ECO:0000313" key="3">
    <source>
        <dbReference type="Proteomes" id="UP000324575"/>
    </source>
</evidence>
<protein>
    <recommendedName>
        <fullName evidence="4">Secretion system C-terminal sorting domain-containing protein</fullName>
    </recommendedName>
</protein>
<dbReference type="Proteomes" id="UP000324575">
    <property type="component" value="Unassembled WGS sequence"/>
</dbReference>
<keyword evidence="1" id="KW-0732">Signal</keyword>
<evidence type="ECO:0000313" key="2">
    <source>
        <dbReference type="EMBL" id="KAA6301494.1"/>
    </source>
</evidence>
<proteinExistence type="predicted"/>
<feature type="signal peptide" evidence="1">
    <location>
        <begin position="1"/>
        <end position="23"/>
    </location>
</feature>
<evidence type="ECO:0000256" key="1">
    <source>
        <dbReference type="SAM" id="SignalP"/>
    </source>
</evidence>
<sequence length="167" mass="18217">MKNKMKKIFLIIFALSFIGMTNAQTYQTFLKVTHSTSGSSVTDEIAFEGGEVILLDNTININFVENIAANRSYAFDKVTAFAFETRNLTAINKVDVSQKLGVSVDKAGEMLRINSNVSLGKISIWSISGALLVKSEIDSNEININIASLPQGVYIVQSGASKVKFVK</sequence>
<dbReference type="AlphaFoldDB" id="A0A5M8NZB5"/>
<name>A0A5M8NZB5_9BACT</name>
<evidence type="ECO:0008006" key="4">
    <source>
        <dbReference type="Google" id="ProtNLM"/>
    </source>
</evidence>
<organism evidence="2 3">
    <name type="scientific">Candidatus Ordinivivax streblomastigis</name>
    <dbReference type="NCBI Taxonomy" id="2540710"/>
    <lineage>
        <taxon>Bacteria</taxon>
        <taxon>Pseudomonadati</taxon>
        <taxon>Bacteroidota</taxon>
        <taxon>Bacteroidia</taxon>
        <taxon>Bacteroidales</taxon>
        <taxon>Candidatus Ordinivivax</taxon>
    </lineage>
</organism>
<dbReference type="InterPro" id="IPR026444">
    <property type="entry name" value="Secre_tail"/>
</dbReference>
<dbReference type="EMBL" id="SNRX01000018">
    <property type="protein sequence ID" value="KAA6301494.1"/>
    <property type="molecule type" value="Genomic_DNA"/>
</dbReference>
<dbReference type="NCBIfam" id="TIGR04183">
    <property type="entry name" value="Por_Secre_tail"/>
    <property type="match status" value="1"/>
</dbReference>
<feature type="chain" id="PRO_5024414953" description="Secretion system C-terminal sorting domain-containing protein" evidence="1">
    <location>
        <begin position="24"/>
        <end position="167"/>
    </location>
</feature>
<reference evidence="2 3" key="1">
    <citation type="submission" date="2019-03" db="EMBL/GenBank/DDBJ databases">
        <title>Single cell metagenomics reveals metabolic interactions within the superorganism composed of flagellate Streblomastix strix and complex community of Bacteroidetes bacteria on its surface.</title>
        <authorList>
            <person name="Treitli S.C."/>
            <person name="Kolisko M."/>
            <person name="Husnik F."/>
            <person name="Keeling P."/>
            <person name="Hampl V."/>
        </authorList>
    </citation>
    <scope>NUCLEOTIDE SEQUENCE [LARGE SCALE GENOMIC DNA]</scope>
    <source>
        <strain evidence="2">St1</strain>
    </source>
</reference>
<gene>
    <name evidence="2" type="ORF">EZS26_002368</name>
</gene>
<comment type="caution">
    <text evidence="2">The sequence shown here is derived from an EMBL/GenBank/DDBJ whole genome shotgun (WGS) entry which is preliminary data.</text>
</comment>